<dbReference type="GO" id="GO:0005840">
    <property type="term" value="C:ribosome"/>
    <property type="evidence" value="ECO:0007669"/>
    <property type="project" value="UniProtKB-KW"/>
</dbReference>
<organism evidence="5 6">
    <name type="scientific">Candidatus Cytomitobacter primus</name>
    <dbReference type="NCBI Taxonomy" id="2066024"/>
    <lineage>
        <taxon>Bacteria</taxon>
        <taxon>Pseudomonadati</taxon>
        <taxon>Pseudomonadota</taxon>
        <taxon>Alphaproteobacteria</taxon>
        <taxon>Holosporales</taxon>
        <taxon>Holosporaceae</taxon>
        <taxon>Candidatus Cytomitobacter</taxon>
    </lineage>
</organism>
<dbReference type="Gene3D" id="2.40.150.20">
    <property type="entry name" value="Ribosomal protein L14"/>
    <property type="match status" value="1"/>
</dbReference>
<evidence type="ECO:0000256" key="2">
    <source>
        <dbReference type="ARBA" id="ARBA00023274"/>
    </source>
</evidence>
<dbReference type="PANTHER" id="PTHR11761:SF3">
    <property type="entry name" value="LARGE RIBOSOMAL SUBUNIT PROTEIN UL14M"/>
    <property type="match status" value="1"/>
</dbReference>
<dbReference type="EMBL" id="CP043316">
    <property type="protein sequence ID" value="QEK38731.1"/>
    <property type="molecule type" value="Genomic_DNA"/>
</dbReference>
<comment type="subunit">
    <text evidence="3">Part of the 50S ribosomal subunit. Forms a cluster with proteins L3 and L19. In the 70S ribosome, L14 and L19 interact and together make contacts with the 16S rRNA in bridges B5 and B8.</text>
</comment>
<accession>A0A5C0UGC7</accession>
<keyword evidence="2 3" id="KW-0687">Ribonucleoprotein</keyword>
<keyword evidence="3" id="KW-0699">rRNA-binding</keyword>
<evidence type="ECO:0000313" key="6">
    <source>
        <dbReference type="Proteomes" id="UP000325004"/>
    </source>
</evidence>
<dbReference type="CDD" id="cd00337">
    <property type="entry name" value="Ribosomal_uL14"/>
    <property type="match status" value="1"/>
</dbReference>
<dbReference type="RefSeq" id="WP_148971852.1">
    <property type="nucleotide sequence ID" value="NZ_CP043316.1"/>
</dbReference>
<dbReference type="Pfam" id="PF00238">
    <property type="entry name" value="Ribosomal_L14"/>
    <property type="match status" value="1"/>
</dbReference>
<dbReference type="GO" id="GO:0003735">
    <property type="term" value="F:structural constituent of ribosome"/>
    <property type="evidence" value="ECO:0007669"/>
    <property type="project" value="InterPro"/>
</dbReference>
<comment type="similarity">
    <text evidence="3 4">Belongs to the universal ribosomal protein uL14 family.</text>
</comment>
<dbReference type="GO" id="GO:0006412">
    <property type="term" value="P:translation"/>
    <property type="evidence" value="ECO:0007669"/>
    <property type="project" value="UniProtKB-UniRule"/>
</dbReference>
<comment type="function">
    <text evidence="3">Binds to 23S rRNA. Forms part of two intersubunit bridges in the 70S ribosome.</text>
</comment>
<dbReference type="GO" id="GO:1990904">
    <property type="term" value="C:ribonucleoprotein complex"/>
    <property type="evidence" value="ECO:0007669"/>
    <property type="project" value="UniProtKB-KW"/>
</dbReference>
<dbReference type="InterPro" id="IPR036853">
    <property type="entry name" value="Ribosomal_uL14_sf"/>
</dbReference>
<proteinExistence type="inferred from homology"/>
<dbReference type="HAMAP" id="MF_01367">
    <property type="entry name" value="Ribosomal_uL14"/>
    <property type="match status" value="1"/>
</dbReference>
<dbReference type="AlphaFoldDB" id="A0A5C0UGC7"/>
<keyword evidence="6" id="KW-1185">Reference proteome</keyword>
<dbReference type="InterPro" id="IPR000218">
    <property type="entry name" value="Ribosomal_uL14"/>
</dbReference>
<evidence type="ECO:0000256" key="3">
    <source>
        <dbReference type="HAMAP-Rule" id="MF_01367"/>
    </source>
</evidence>
<dbReference type="GO" id="GO:0070180">
    <property type="term" value="F:large ribosomal subunit rRNA binding"/>
    <property type="evidence" value="ECO:0007669"/>
    <property type="project" value="TreeGrafter"/>
</dbReference>
<reference evidence="5 6" key="1">
    <citation type="submission" date="2019-08" db="EMBL/GenBank/DDBJ databases">
        <title>Highly reduced genomes of protist endosymbionts show evolutionary convergence.</title>
        <authorList>
            <person name="George E."/>
            <person name="Husnik F."/>
            <person name="Tashyreva D."/>
            <person name="Prokopchuk G."/>
            <person name="Horak A."/>
            <person name="Kwong W.K."/>
            <person name="Lukes J."/>
            <person name="Keeling P.J."/>
        </authorList>
    </citation>
    <scope>NUCLEOTIDE SEQUENCE [LARGE SCALE GENOMIC DNA]</scope>
    <source>
        <strain evidence="5">1604LC</strain>
    </source>
</reference>
<dbReference type="OrthoDB" id="9806379at2"/>
<sequence>MIYKETILNVADNSGAKKVKCFNMGSRNGDARVGHKIRVSVRRAEPNANVKEGEVHYAVIVRTKSMIYRKNGLKWRSGDNAVVLVDAKGKMLGTRVLGCVARESGATDSAITSRALKVY</sequence>
<keyword evidence="1 3" id="KW-0689">Ribosomal protein</keyword>
<evidence type="ECO:0000313" key="5">
    <source>
        <dbReference type="EMBL" id="QEK38731.1"/>
    </source>
</evidence>
<evidence type="ECO:0000256" key="1">
    <source>
        <dbReference type="ARBA" id="ARBA00022980"/>
    </source>
</evidence>
<evidence type="ECO:0000256" key="4">
    <source>
        <dbReference type="RuleBase" id="RU003949"/>
    </source>
</evidence>
<dbReference type="Proteomes" id="UP000325004">
    <property type="component" value="Chromosome"/>
</dbReference>
<keyword evidence="3" id="KW-0694">RNA-binding</keyword>
<dbReference type="KEGG" id="cpri:FZC34_02330"/>
<protein>
    <recommendedName>
        <fullName evidence="3">Large ribosomal subunit protein uL14</fullName>
    </recommendedName>
</protein>
<dbReference type="SMART" id="SM01374">
    <property type="entry name" value="Ribosomal_L14"/>
    <property type="match status" value="1"/>
</dbReference>
<dbReference type="SUPFAM" id="SSF50193">
    <property type="entry name" value="Ribosomal protein L14"/>
    <property type="match status" value="1"/>
</dbReference>
<name>A0A5C0UGC7_9PROT</name>
<gene>
    <name evidence="3" type="primary">rplN</name>
    <name evidence="5" type="ORF">FZC34_02330</name>
</gene>
<dbReference type="PANTHER" id="PTHR11761">
    <property type="entry name" value="50S/60S RIBOSOMAL PROTEIN L14/L23"/>
    <property type="match status" value="1"/>
</dbReference>